<evidence type="ECO:0000313" key="4">
    <source>
        <dbReference type="Proteomes" id="UP000004358"/>
    </source>
</evidence>
<organism evidence="3 4">
    <name type="scientific">Blastopirellula marina DSM 3645</name>
    <dbReference type="NCBI Taxonomy" id="314230"/>
    <lineage>
        <taxon>Bacteria</taxon>
        <taxon>Pseudomonadati</taxon>
        <taxon>Planctomycetota</taxon>
        <taxon>Planctomycetia</taxon>
        <taxon>Pirellulales</taxon>
        <taxon>Pirellulaceae</taxon>
        <taxon>Blastopirellula</taxon>
    </lineage>
</organism>
<dbReference type="InterPro" id="IPR019734">
    <property type="entry name" value="TPR_rpt"/>
</dbReference>
<accession>A4A0R3</accession>
<proteinExistence type="predicted"/>
<dbReference type="Gene3D" id="3.40.190.10">
    <property type="entry name" value="Periplasmic binding protein-like II"/>
    <property type="match status" value="1"/>
</dbReference>
<dbReference type="SUPFAM" id="SSF48452">
    <property type="entry name" value="TPR-like"/>
    <property type="match status" value="1"/>
</dbReference>
<dbReference type="SUPFAM" id="SSF53850">
    <property type="entry name" value="Periplasmic binding protein-like II"/>
    <property type="match status" value="1"/>
</dbReference>
<comment type="caution">
    <text evidence="3">The sequence shown here is derived from an EMBL/GenBank/DDBJ whole genome shotgun (WGS) entry which is preliminary data.</text>
</comment>
<dbReference type="Pfam" id="PF00496">
    <property type="entry name" value="SBP_bac_5"/>
    <property type="match status" value="1"/>
</dbReference>
<keyword evidence="1" id="KW-0802">TPR repeat</keyword>
<sequence length="742" mass="82983">MLSSFCLLTSSLAAQEVRIAQPDDVPFDQIVLRDKGDTYVISIRPLVLPRGKFWDTMKETELVRMVTDDGRTLEVKRKFVTSYLKFPQLLLNEAERLTKQGKLDAAYDYFDRLITDNPQYDGLSAALSSYLYENAKVSFRNENYSEALGFLEEAKSYRPPVDNLDTAISAAADKLLGIYVAEQDFSAARDLLTRLSQKRFGNLAAVTKWKTYLEAEAAEKRDEAQRLLTAGDLNAAFIAAKRMRLIYSDVSGGAQLSADIAKRFPFIRVGVTSPGVAADTTSLTFAATRDRRLLHRCLTEMIAFGADGGQYVSPFGTLGRSAGGVEFSLLFRNPTEAYPCSTQLLTQPAASPRLGMLQECMKYVEFENGRELRVQLESPHVRPEALARIEIGAELPEAIPYIDNTSGGLRRLVVNPDYSLRTPIQPHAIELQPYPFSSRALSALRAGQIDIMDRLFPTLVDDAKADNSLVVDYYRMPSVHFLAPNYDNPYMQSATFRRGLLYAINRSAILNGRLLGDREIRGCHVISAPIPAGLEADDPAGYGYDNSIDSRPYEPEMSVTLFRLALLELEQQAEADGSQAPPLPKTLKIGHPDSEVSREAVTAIAKYLKRVSLEVEIVVTPSEAIRAADVGVDLLYVEASVQESLVDVPLLFQQCVPEEKQSRYLRAALRRLNEATNWTQVRERFWTVHRLAYDETTVIPLWQMRDHFVRSAEFGGVSRQPMSLFQDVERWTAVSLTPQKGN</sequence>
<dbReference type="PROSITE" id="PS50005">
    <property type="entry name" value="TPR"/>
    <property type="match status" value="1"/>
</dbReference>
<dbReference type="AlphaFoldDB" id="A4A0R3"/>
<dbReference type="InterPro" id="IPR039424">
    <property type="entry name" value="SBP_5"/>
</dbReference>
<dbReference type="eggNOG" id="COG0747">
    <property type="taxonomic scope" value="Bacteria"/>
</dbReference>
<feature type="repeat" description="TPR" evidence="1">
    <location>
        <begin position="87"/>
        <end position="120"/>
    </location>
</feature>
<dbReference type="Gene3D" id="1.25.40.10">
    <property type="entry name" value="Tetratricopeptide repeat domain"/>
    <property type="match status" value="1"/>
</dbReference>
<reference evidence="3 4" key="1">
    <citation type="submission" date="2006-02" db="EMBL/GenBank/DDBJ databases">
        <authorList>
            <person name="Amann R."/>
            <person name="Ferriera S."/>
            <person name="Johnson J."/>
            <person name="Kravitz S."/>
            <person name="Halpern A."/>
            <person name="Remington K."/>
            <person name="Beeson K."/>
            <person name="Tran B."/>
            <person name="Rogers Y.-H."/>
            <person name="Friedman R."/>
            <person name="Venter J.C."/>
        </authorList>
    </citation>
    <scope>NUCLEOTIDE SEQUENCE [LARGE SCALE GENOMIC DNA]</scope>
    <source>
        <strain evidence="3 4">DSM 3645</strain>
    </source>
</reference>
<evidence type="ECO:0000313" key="3">
    <source>
        <dbReference type="EMBL" id="EAQ77646.1"/>
    </source>
</evidence>
<dbReference type="Proteomes" id="UP000004358">
    <property type="component" value="Unassembled WGS sequence"/>
</dbReference>
<dbReference type="InterPro" id="IPR000914">
    <property type="entry name" value="SBP_5_dom"/>
</dbReference>
<evidence type="ECO:0000256" key="1">
    <source>
        <dbReference type="PROSITE-ProRule" id="PRU00339"/>
    </source>
</evidence>
<dbReference type="PANTHER" id="PTHR30290:SF83">
    <property type="entry name" value="ABC TRANSPORTER SUBSTRATE-BINDING PROTEIN"/>
    <property type="match status" value="1"/>
</dbReference>
<dbReference type="STRING" id="314230.DSM3645_25012"/>
<protein>
    <submittedName>
        <fullName evidence="3">Periplasmic dipeptide transport protein-like protein (Dipeptide-binding protein) (DBP)-putative secreted</fullName>
    </submittedName>
</protein>
<dbReference type="Gene3D" id="3.10.105.10">
    <property type="entry name" value="Dipeptide-binding Protein, Domain 3"/>
    <property type="match status" value="1"/>
</dbReference>
<gene>
    <name evidence="3" type="ORF">DSM3645_25012</name>
</gene>
<feature type="domain" description="Solute-binding protein family 5" evidence="2">
    <location>
        <begin position="411"/>
        <end position="623"/>
    </location>
</feature>
<name>A4A0R3_9BACT</name>
<dbReference type="HOGENOM" id="CLU_354460_0_0_0"/>
<dbReference type="EMBL" id="AANZ01000030">
    <property type="protein sequence ID" value="EAQ77646.1"/>
    <property type="molecule type" value="Genomic_DNA"/>
</dbReference>
<dbReference type="PANTHER" id="PTHR30290">
    <property type="entry name" value="PERIPLASMIC BINDING COMPONENT OF ABC TRANSPORTER"/>
    <property type="match status" value="1"/>
</dbReference>
<dbReference type="GO" id="GO:0015833">
    <property type="term" value="P:peptide transport"/>
    <property type="evidence" value="ECO:0007669"/>
    <property type="project" value="TreeGrafter"/>
</dbReference>
<dbReference type="GO" id="GO:1904680">
    <property type="term" value="F:peptide transmembrane transporter activity"/>
    <property type="evidence" value="ECO:0007669"/>
    <property type="project" value="TreeGrafter"/>
</dbReference>
<evidence type="ECO:0000259" key="2">
    <source>
        <dbReference type="Pfam" id="PF00496"/>
    </source>
</evidence>
<dbReference type="InterPro" id="IPR011990">
    <property type="entry name" value="TPR-like_helical_dom_sf"/>
</dbReference>